<reference evidence="8 9" key="1">
    <citation type="submission" date="2020-08" db="EMBL/GenBank/DDBJ databases">
        <title>Genomic Encyclopedia of Type Strains, Phase IV (KMG-IV): sequencing the most valuable type-strain genomes for metagenomic binning, comparative biology and taxonomic classification.</title>
        <authorList>
            <person name="Goeker M."/>
        </authorList>
    </citation>
    <scope>NUCLEOTIDE SEQUENCE [LARGE SCALE GENOMIC DNA]</scope>
    <source>
        <strain evidence="8 9">DSM 44197</strain>
    </source>
</reference>
<feature type="domain" description="ABC transporter" evidence="7">
    <location>
        <begin position="7"/>
        <end position="230"/>
    </location>
</feature>
<accession>A0A7W3LR67</accession>
<comment type="subcellular location">
    <subcellularLocation>
        <location evidence="1">Cell membrane</location>
        <topology evidence="1">Peripheral membrane protein</topology>
    </subcellularLocation>
</comment>
<gene>
    <name evidence="8" type="ORF">HNR61_004326</name>
</gene>
<dbReference type="Proteomes" id="UP000572680">
    <property type="component" value="Unassembled WGS sequence"/>
</dbReference>
<keyword evidence="6" id="KW-0046">Antibiotic resistance</keyword>
<dbReference type="InterPro" id="IPR050763">
    <property type="entry name" value="ABC_transporter_ATP-binding"/>
</dbReference>
<evidence type="ECO:0000313" key="9">
    <source>
        <dbReference type="Proteomes" id="UP000572680"/>
    </source>
</evidence>
<dbReference type="CDD" id="cd03230">
    <property type="entry name" value="ABC_DR_subfamily_A"/>
    <property type="match status" value="1"/>
</dbReference>
<comment type="similarity">
    <text evidence="2">Belongs to the ABC transporter superfamily.</text>
</comment>
<organism evidence="8 9">
    <name type="scientific">Actinomadura namibiensis</name>
    <dbReference type="NCBI Taxonomy" id="182080"/>
    <lineage>
        <taxon>Bacteria</taxon>
        <taxon>Bacillati</taxon>
        <taxon>Actinomycetota</taxon>
        <taxon>Actinomycetes</taxon>
        <taxon>Streptosporangiales</taxon>
        <taxon>Thermomonosporaceae</taxon>
        <taxon>Actinomadura</taxon>
    </lineage>
</organism>
<evidence type="ECO:0000256" key="5">
    <source>
        <dbReference type="ARBA" id="ARBA00022840"/>
    </source>
</evidence>
<evidence type="ECO:0000313" key="8">
    <source>
        <dbReference type="EMBL" id="MBA8952680.1"/>
    </source>
</evidence>
<dbReference type="PROSITE" id="PS50893">
    <property type="entry name" value="ABC_TRANSPORTER_2"/>
    <property type="match status" value="1"/>
</dbReference>
<protein>
    <submittedName>
        <fullName evidence="8">ABC-2 type transport system ATP-binding protein</fullName>
    </submittedName>
</protein>
<keyword evidence="4" id="KW-0547">Nucleotide-binding</keyword>
<dbReference type="Gene3D" id="3.40.50.300">
    <property type="entry name" value="P-loop containing nucleotide triphosphate hydrolases"/>
    <property type="match status" value="1"/>
</dbReference>
<dbReference type="AlphaFoldDB" id="A0A7W3LR67"/>
<dbReference type="EMBL" id="JACJIA010000005">
    <property type="protein sequence ID" value="MBA8952680.1"/>
    <property type="molecule type" value="Genomic_DNA"/>
</dbReference>
<dbReference type="InterPro" id="IPR003439">
    <property type="entry name" value="ABC_transporter-like_ATP-bd"/>
</dbReference>
<dbReference type="GO" id="GO:0005524">
    <property type="term" value="F:ATP binding"/>
    <property type="evidence" value="ECO:0007669"/>
    <property type="project" value="UniProtKB-KW"/>
</dbReference>
<evidence type="ECO:0000256" key="4">
    <source>
        <dbReference type="ARBA" id="ARBA00022741"/>
    </source>
</evidence>
<keyword evidence="5 8" id="KW-0067">ATP-binding</keyword>
<evidence type="ECO:0000259" key="7">
    <source>
        <dbReference type="PROSITE" id="PS50893"/>
    </source>
</evidence>
<dbReference type="RefSeq" id="WP_182844934.1">
    <property type="nucleotide sequence ID" value="NZ_BAAALP010000005.1"/>
</dbReference>
<evidence type="ECO:0000256" key="3">
    <source>
        <dbReference type="ARBA" id="ARBA00022448"/>
    </source>
</evidence>
<dbReference type="SMART" id="SM00382">
    <property type="entry name" value="AAA"/>
    <property type="match status" value="1"/>
</dbReference>
<comment type="caution">
    <text evidence="8">The sequence shown here is derived from an EMBL/GenBank/DDBJ whole genome shotgun (WGS) entry which is preliminary data.</text>
</comment>
<dbReference type="GO" id="GO:0016887">
    <property type="term" value="F:ATP hydrolysis activity"/>
    <property type="evidence" value="ECO:0007669"/>
    <property type="project" value="InterPro"/>
</dbReference>
<dbReference type="GO" id="GO:0046677">
    <property type="term" value="P:response to antibiotic"/>
    <property type="evidence" value="ECO:0007669"/>
    <property type="project" value="UniProtKB-KW"/>
</dbReference>
<dbReference type="SUPFAM" id="SSF52540">
    <property type="entry name" value="P-loop containing nucleoside triphosphate hydrolases"/>
    <property type="match status" value="1"/>
</dbReference>
<proteinExistence type="inferred from homology"/>
<dbReference type="Pfam" id="PF00005">
    <property type="entry name" value="ABC_tran"/>
    <property type="match status" value="1"/>
</dbReference>
<dbReference type="PANTHER" id="PTHR42711:SF5">
    <property type="entry name" value="ABC TRANSPORTER ATP-BINDING PROTEIN NATA"/>
    <property type="match status" value="1"/>
</dbReference>
<evidence type="ECO:0000256" key="6">
    <source>
        <dbReference type="ARBA" id="ARBA00023251"/>
    </source>
</evidence>
<dbReference type="PANTHER" id="PTHR42711">
    <property type="entry name" value="ABC TRANSPORTER ATP-BINDING PROTEIN"/>
    <property type="match status" value="1"/>
</dbReference>
<keyword evidence="9" id="KW-1185">Reference proteome</keyword>
<sequence>MSAHAAIVTTALTKHFGAVHALEDLNLEVSRGEILGYLGPNGAGKTTTIRLLLDFLRPTSGTARVLGGSGADPEVRRRIGYLPAELRIDPRYTASDLLDFYGRLRGGHDRRWVSELLERFDLDPRRRVGELSTGNRRKVGIVAATAHRPELLLLDEPSSGLDPLLQHEFQALVRELAADGATVLLSSHVLPEVELLAHRVAILREGRLVTIAGVEELRRQARQRIDLHLEQRPRPAAFAEITEVVEAQVMTGNGPTGPGAVLRLVIDGSAAAVFNAAAPLGVVRVVSHEADLDEVFLRYYHPDRDIPAAESTTSGEARS</sequence>
<dbReference type="InterPro" id="IPR003593">
    <property type="entry name" value="AAA+_ATPase"/>
</dbReference>
<evidence type="ECO:0000256" key="1">
    <source>
        <dbReference type="ARBA" id="ARBA00004202"/>
    </source>
</evidence>
<dbReference type="GO" id="GO:0005886">
    <property type="term" value="C:plasma membrane"/>
    <property type="evidence" value="ECO:0007669"/>
    <property type="project" value="UniProtKB-SubCell"/>
</dbReference>
<evidence type="ECO:0000256" key="2">
    <source>
        <dbReference type="ARBA" id="ARBA00005417"/>
    </source>
</evidence>
<name>A0A7W3LR67_ACTNM</name>
<keyword evidence="3" id="KW-0813">Transport</keyword>
<dbReference type="InterPro" id="IPR027417">
    <property type="entry name" value="P-loop_NTPase"/>
</dbReference>